<sequence>MNDVSYSDNVFLKVSPWKKITYFGLKVKLSPTFIGPYEILECIGPIGYQLALPPELSKIHDNLKVEEATWEKESSMKEHHHLSGEGVFIPSFRGLVLFGRLRWLRPPKSHDLDGLRMEVLWQSVRSTSPNPPRLTSLIGEFLVMAGTLSGGKSFYCFSQRNRRRSSVKGKELIKRQWTDDVYDGENKTQDNMFCLRYGTLVQTVIGENLTLQRNIYVLEFKLE</sequence>
<name>A0A5B6W838_9ROSI</name>
<dbReference type="EMBL" id="SMMG02000004">
    <property type="protein sequence ID" value="KAA3477453.1"/>
    <property type="molecule type" value="Genomic_DNA"/>
</dbReference>
<comment type="caution">
    <text evidence="2">The sequence shown here is derived from an EMBL/GenBank/DDBJ whole genome shotgun (WGS) entry which is preliminary data.</text>
</comment>
<gene>
    <name evidence="2" type="ORF">EPI10_011338</name>
</gene>
<proteinExistence type="predicted"/>
<evidence type="ECO:0000313" key="3">
    <source>
        <dbReference type="Proteomes" id="UP000325315"/>
    </source>
</evidence>
<evidence type="ECO:0000259" key="1">
    <source>
        <dbReference type="Pfam" id="PF24626"/>
    </source>
</evidence>
<dbReference type="Pfam" id="PF24626">
    <property type="entry name" value="SH3_Tf2-1"/>
    <property type="match status" value="1"/>
</dbReference>
<protein>
    <submittedName>
        <fullName evidence="2">Chromo domain-containing protein</fullName>
    </submittedName>
</protein>
<dbReference type="Proteomes" id="UP000325315">
    <property type="component" value="Unassembled WGS sequence"/>
</dbReference>
<accession>A0A5B6W838</accession>
<dbReference type="OrthoDB" id="1931063at2759"/>
<organism evidence="2 3">
    <name type="scientific">Gossypium australe</name>
    <dbReference type="NCBI Taxonomy" id="47621"/>
    <lineage>
        <taxon>Eukaryota</taxon>
        <taxon>Viridiplantae</taxon>
        <taxon>Streptophyta</taxon>
        <taxon>Embryophyta</taxon>
        <taxon>Tracheophyta</taxon>
        <taxon>Spermatophyta</taxon>
        <taxon>Magnoliopsida</taxon>
        <taxon>eudicotyledons</taxon>
        <taxon>Gunneridae</taxon>
        <taxon>Pentapetalae</taxon>
        <taxon>rosids</taxon>
        <taxon>malvids</taxon>
        <taxon>Malvales</taxon>
        <taxon>Malvaceae</taxon>
        <taxon>Malvoideae</taxon>
        <taxon>Gossypium</taxon>
    </lineage>
</organism>
<reference evidence="3" key="1">
    <citation type="journal article" date="2019" name="Plant Biotechnol. J.">
        <title>Genome sequencing of the Australian wild diploid species Gossypium australe highlights disease resistance and delayed gland morphogenesis.</title>
        <authorList>
            <person name="Cai Y."/>
            <person name="Cai X."/>
            <person name="Wang Q."/>
            <person name="Wang P."/>
            <person name="Zhang Y."/>
            <person name="Cai C."/>
            <person name="Xu Y."/>
            <person name="Wang K."/>
            <person name="Zhou Z."/>
            <person name="Wang C."/>
            <person name="Geng S."/>
            <person name="Li B."/>
            <person name="Dong Q."/>
            <person name="Hou Y."/>
            <person name="Wang H."/>
            <person name="Ai P."/>
            <person name="Liu Z."/>
            <person name="Yi F."/>
            <person name="Sun M."/>
            <person name="An G."/>
            <person name="Cheng J."/>
            <person name="Zhang Y."/>
            <person name="Shi Q."/>
            <person name="Xie Y."/>
            <person name="Shi X."/>
            <person name="Chang Y."/>
            <person name="Huang F."/>
            <person name="Chen Y."/>
            <person name="Hong S."/>
            <person name="Mi L."/>
            <person name="Sun Q."/>
            <person name="Zhang L."/>
            <person name="Zhou B."/>
            <person name="Peng R."/>
            <person name="Zhang X."/>
            <person name="Liu F."/>
        </authorList>
    </citation>
    <scope>NUCLEOTIDE SEQUENCE [LARGE SCALE GENOMIC DNA]</scope>
    <source>
        <strain evidence="3">cv. PA1801</strain>
    </source>
</reference>
<dbReference type="AlphaFoldDB" id="A0A5B6W838"/>
<feature type="domain" description="Tf2-1-like SH3-like" evidence="1">
    <location>
        <begin position="8"/>
        <end position="61"/>
    </location>
</feature>
<keyword evidence="3" id="KW-1185">Reference proteome</keyword>
<dbReference type="PANTHER" id="PTHR46148">
    <property type="entry name" value="CHROMO DOMAIN-CONTAINING PROTEIN"/>
    <property type="match status" value="1"/>
</dbReference>
<dbReference type="InterPro" id="IPR056924">
    <property type="entry name" value="SH3_Tf2-1"/>
</dbReference>
<dbReference type="PANTHER" id="PTHR46148:SF44">
    <property type="entry name" value="GAG-POL POLYPROTEIN"/>
    <property type="match status" value="1"/>
</dbReference>
<evidence type="ECO:0000313" key="2">
    <source>
        <dbReference type="EMBL" id="KAA3477453.1"/>
    </source>
</evidence>